<reference evidence="5" key="1">
    <citation type="submission" date="2020-10" db="EMBL/GenBank/DDBJ databases">
        <title>Bacterium isolated from coastal waters sediment.</title>
        <authorList>
            <person name="Chen R.-J."/>
            <person name="Lu D.-C."/>
            <person name="Zhu K.-L."/>
            <person name="Du Z.-J."/>
        </authorList>
    </citation>
    <scope>NUCLEOTIDE SEQUENCE</scope>
    <source>
        <strain evidence="5">N1Y112</strain>
    </source>
</reference>
<dbReference type="PIRSF" id="PIRSF011489">
    <property type="entry name" value="DUF479"/>
    <property type="match status" value="1"/>
</dbReference>
<dbReference type="Pfam" id="PF04336">
    <property type="entry name" value="ACP_PD"/>
    <property type="match status" value="1"/>
</dbReference>
<evidence type="ECO:0000256" key="3">
    <source>
        <dbReference type="ARBA" id="ARBA00023098"/>
    </source>
</evidence>
<dbReference type="EMBL" id="JADEYS010000001">
    <property type="protein sequence ID" value="MBE9396018.1"/>
    <property type="molecule type" value="Genomic_DNA"/>
</dbReference>
<dbReference type="AlphaFoldDB" id="A0A8J7JX73"/>
<dbReference type="PANTHER" id="PTHR38764:SF1">
    <property type="entry name" value="ACYL CARRIER PROTEIN PHOSPHODIESTERASE"/>
    <property type="match status" value="1"/>
</dbReference>
<name>A0A8J7JX73_9GAMM</name>
<dbReference type="GO" id="GO:0008770">
    <property type="term" value="F:[acyl-carrier-protein] phosphodiesterase activity"/>
    <property type="evidence" value="ECO:0007669"/>
    <property type="project" value="InterPro"/>
</dbReference>
<evidence type="ECO:0000256" key="1">
    <source>
        <dbReference type="ARBA" id="ARBA00022516"/>
    </source>
</evidence>
<evidence type="ECO:0000313" key="6">
    <source>
        <dbReference type="Proteomes" id="UP000640333"/>
    </source>
</evidence>
<sequence>MNYLAHLYFSEANMPSRVGNLLGDFARGVDTNALPDEIIQGLRNHRAIDHYTDSHAEVRKLKTLFSRQRRRYSGIVLDVVFDHFLIRHWHNFSDQSLDQFLESAYSDLEQGYPLMPARMQRVVKRMIEGDWIRSYANLEQVGFALDRIAERIRFQNRFGGAVIEVEQHYETLEGGFLVFFPELIDFTSQNSPEVQNRL</sequence>
<dbReference type="GO" id="GO:0006633">
    <property type="term" value="P:fatty acid biosynthetic process"/>
    <property type="evidence" value="ECO:0007669"/>
    <property type="project" value="UniProtKB-KW"/>
</dbReference>
<keyword evidence="3" id="KW-0443">Lipid metabolism</keyword>
<dbReference type="PANTHER" id="PTHR38764">
    <property type="entry name" value="ACYL CARRIER PROTEIN PHOSPHODIESTERASE"/>
    <property type="match status" value="1"/>
</dbReference>
<evidence type="ECO:0000256" key="2">
    <source>
        <dbReference type="ARBA" id="ARBA00022801"/>
    </source>
</evidence>
<organism evidence="5 6">
    <name type="scientific">Pontibacterium sinense</name>
    <dbReference type="NCBI Taxonomy" id="2781979"/>
    <lineage>
        <taxon>Bacteria</taxon>
        <taxon>Pseudomonadati</taxon>
        <taxon>Pseudomonadota</taxon>
        <taxon>Gammaproteobacteria</taxon>
        <taxon>Oceanospirillales</taxon>
        <taxon>Oceanospirillaceae</taxon>
        <taxon>Pontibacterium</taxon>
    </lineage>
</organism>
<proteinExistence type="predicted"/>
<keyword evidence="4" id="KW-0276">Fatty acid metabolism</keyword>
<keyword evidence="4" id="KW-0275">Fatty acid biosynthesis</keyword>
<gene>
    <name evidence="5" type="ORF">IOQ59_01950</name>
</gene>
<protein>
    <submittedName>
        <fullName evidence="5">DUF479 domain-containing protein</fullName>
    </submittedName>
</protein>
<keyword evidence="1" id="KW-0444">Lipid biosynthesis</keyword>
<keyword evidence="2" id="KW-0378">Hydrolase</keyword>
<accession>A0A8J7JX73</accession>
<comment type="caution">
    <text evidence="5">The sequence shown here is derived from an EMBL/GenBank/DDBJ whole genome shotgun (WGS) entry which is preliminary data.</text>
</comment>
<keyword evidence="6" id="KW-1185">Reference proteome</keyword>
<dbReference type="InterPro" id="IPR007431">
    <property type="entry name" value="ACP_PD"/>
</dbReference>
<dbReference type="Proteomes" id="UP000640333">
    <property type="component" value="Unassembled WGS sequence"/>
</dbReference>
<evidence type="ECO:0000313" key="5">
    <source>
        <dbReference type="EMBL" id="MBE9396018.1"/>
    </source>
</evidence>
<evidence type="ECO:0000256" key="4">
    <source>
        <dbReference type="ARBA" id="ARBA00023160"/>
    </source>
</evidence>